<evidence type="ECO:0000313" key="3">
    <source>
        <dbReference type="Proteomes" id="UP001243330"/>
    </source>
</evidence>
<comment type="caution">
    <text evidence="2">The sequence shown here is derived from an EMBL/GenBank/DDBJ whole genome shotgun (WGS) entry which is preliminary data.</text>
</comment>
<name>A0AAD9EM31_9PEZI</name>
<protein>
    <submittedName>
        <fullName evidence="2">Uncharacterized protein</fullName>
    </submittedName>
</protein>
<sequence>MCTIHILKCPSCNAITSTNRHTCPLTPTAQVCHLNHTNSITTYILPGSCMPCLTRVGPYHALPAGAPFVVPPWQRSSFSHDSLVSTTRRCERYLASLRMLRKRVETHARRLSSGLEGSFQRGRGSSSGGDDGGESHGGARRRCHVWRWTIEVIPREGRSQRESNRSFG</sequence>
<gene>
    <name evidence="2" type="ORF">CCHR01_00466</name>
</gene>
<reference evidence="2" key="1">
    <citation type="submission" date="2023-01" db="EMBL/GenBank/DDBJ databases">
        <title>Colletotrichum chrysophilum M932 genome sequence.</title>
        <authorList>
            <person name="Baroncelli R."/>
        </authorList>
    </citation>
    <scope>NUCLEOTIDE SEQUENCE</scope>
    <source>
        <strain evidence="2">M932</strain>
    </source>
</reference>
<proteinExistence type="predicted"/>
<dbReference type="EMBL" id="JAQOWY010000004">
    <property type="protein sequence ID" value="KAK1856904.1"/>
    <property type="molecule type" value="Genomic_DNA"/>
</dbReference>
<keyword evidence="3" id="KW-1185">Reference proteome</keyword>
<organism evidence="2 3">
    <name type="scientific">Colletotrichum chrysophilum</name>
    <dbReference type="NCBI Taxonomy" id="1836956"/>
    <lineage>
        <taxon>Eukaryota</taxon>
        <taxon>Fungi</taxon>
        <taxon>Dikarya</taxon>
        <taxon>Ascomycota</taxon>
        <taxon>Pezizomycotina</taxon>
        <taxon>Sordariomycetes</taxon>
        <taxon>Hypocreomycetidae</taxon>
        <taxon>Glomerellales</taxon>
        <taxon>Glomerellaceae</taxon>
        <taxon>Colletotrichum</taxon>
        <taxon>Colletotrichum gloeosporioides species complex</taxon>
    </lineage>
</organism>
<evidence type="ECO:0000256" key="1">
    <source>
        <dbReference type="SAM" id="MobiDB-lite"/>
    </source>
</evidence>
<feature type="region of interest" description="Disordered" evidence="1">
    <location>
        <begin position="111"/>
        <end position="139"/>
    </location>
</feature>
<dbReference type="AlphaFoldDB" id="A0AAD9EM31"/>
<dbReference type="Proteomes" id="UP001243330">
    <property type="component" value="Unassembled WGS sequence"/>
</dbReference>
<accession>A0AAD9EM31</accession>
<evidence type="ECO:0000313" key="2">
    <source>
        <dbReference type="EMBL" id="KAK1856904.1"/>
    </source>
</evidence>